<feature type="domain" description="JmjC" evidence="1">
    <location>
        <begin position="109"/>
        <end position="259"/>
    </location>
</feature>
<dbReference type="Gene3D" id="2.60.120.650">
    <property type="entry name" value="Cupin"/>
    <property type="match status" value="1"/>
</dbReference>
<sequence>MDINLISARYPHVQAIQGRTPPLAEFNEAFGFSGQPVIFKDNFDSWGPAAKLWTEDYLRKHYGHVSENADRRMGKIKEKQAFLLSDYFDYIKEEKSTSSPPFYFKTQFHIQAALSQHYKTPDCFHCWYRLMPAEKRRYALSWIYIGAANTGSDLHLDLWNTSAWNAVISGKKLWFFFPPGQESSLYQGDVNVFSPDYETFPDYENASPLICIQEPGDVVYTPSGWWHAVLNVEAGISLTENFINETNYQQVYKYFRQTNNLRALESFEQIVAEGLKHQ</sequence>
<dbReference type="Pfam" id="PF13621">
    <property type="entry name" value="Cupin_8"/>
    <property type="match status" value="1"/>
</dbReference>
<dbReference type="PANTHER" id="PTHR12480">
    <property type="entry name" value="ARGININE DEMETHYLASE AND LYSYL-HYDROXYLASE JMJD"/>
    <property type="match status" value="1"/>
</dbReference>
<name>A0ABS5JA51_9BACT</name>
<dbReference type="EMBL" id="JAGTXB010000028">
    <property type="protein sequence ID" value="MBS0032093.1"/>
    <property type="molecule type" value="Genomic_DNA"/>
</dbReference>
<organism evidence="2 3">
    <name type="scientific">Chitinophaga hostae</name>
    <dbReference type="NCBI Taxonomy" id="2831022"/>
    <lineage>
        <taxon>Bacteria</taxon>
        <taxon>Pseudomonadati</taxon>
        <taxon>Bacteroidota</taxon>
        <taxon>Chitinophagia</taxon>
        <taxon>Chitinophagales</taxon>
        <taxon>Chitinophagaceae</taxon>
        <taxon>Chitinophaga</taxon>
    </lineage>
</organism>
<comment type="caution">
    <text evidence="2">The sequence shown here is derived from an EMBL/GenBank/DDBJ whole genome shotgun (WGS) entry which is preliminary data.</text>
</comment>
<keyword evidence="3" id="KW-1185">Reference proteome</keyword>
<dbReference type="InterPro" id="IPR041667">
    <property type="entry name" value="Cupin_8"/>
</dbReference>
<dbReference type="PROSITE" id="PS51184">
    <property type="entry name" value="JMJC"/>
    <property type="match status" value="1"/>
</dbReference>
<proteinExistence type="predicted"/>
<dbReference type="PANTHER" id="PTHR12480:SF6">
    <property type="entry name" value="2-OXOGLUTARATE AND IRON-DEPENDENT OXYGENASE JMJD4"/>
    <property type="match status" value="1"/>
</dbReference>
<dbReference type="Proteomes" id="UP000676386">
    <property type="component" value="Unassembled WGS sequence"/>
</dbReference>
<accession>A0ABS5JA51</accession>
<evidence type="ECO:0000313" key="2">
    <source>
        <dbReference type="EMBL" id="MBS0032093.1"/>
    </source>
</evidence>
<dbReference type="SMART" id="SM00558">
    <property type="entry name" value="JmjC"/>
    <property type="match status" value="1"/>
</dbReference>
<dbReference type="InterPro" id="IPR050910">
    <property type="entry name" value="JMJD6_ArgDemeth/LysHydrox"/>
</dbReference>
<evidence type="ECO:0000259" key="1">
    <source>
        <dbReference type="PROSITE" id="PS51184"/>
    </source>
</evidence>
<dbReference type="InterPro" id="IPR003347">
    <property type="entry name" value="JmjC_dom"/>
</dbReference>
<evidence type="ECO:0000313" key="3">
    <source>
        <dbReference type="Proteomes" id="UP000676386"/>
    </source>
</evidence>
<dbReference type="RefSeq" id="WP_211977252.1">
    <property type="nucleotide sequence ID" value="NZ_CBFHAM010000041.1"/>
</dbReference>
<protein>
    <submittedName>
        <fullName evidence="2">Cupin-like domain-containing protein</fullName>
    </submittedName>
</protein>
<gene>
    <name evidence="2" type="ORF">KE626_32470</name>
</gene>
<reference evidence="2 3" key="1">
    <citation type="submission" date="2021-04" db="EMBL/GenBank/DDBJ databases">
        <title>Chitinophaga sp. nov., isolated from the rhizosphere soil.</title>
        <authorList>
            <person name="He S."/>
        </authorList>
    </citation>
    <scope>NUCLEOTIDE SEQUENCE [LARGE SCALE GENOMIC DNA]</scope>
    <source>
        <strain evidence="2 3">2R12</strain>
    </source>
</reference>
<dbReference type="SUPFAM" id="SSF51197">
    <property type="entry name" value="Clavaminate synthase-like"/>
    <property type="match status" value="1"/>
</dbReference>